<evidence type="ECO:0000259" key="6">
    <source>
        <dbReference type="PROSITE" id="PS50054"/>
    </source>
</evidence>
<feature type="region of interest" description="Disordered" evidence="5">
    <location>
        <begin position="1"/>
        <end position="27"/>
    </location>
</feature>
<dbReference type="InterPro" id="IPR000387">
    <property type="entry name" value="Tyr_Pase_dom"/>
</dbReference>
<dbReference type="PANTHER" id="PTHR45848:SF4">
    <property type="entry name" value="DUAL SPECIFICITY PROTEIN PHOSPHATASE 12"/>
    <property type="match status" value="1"/>
</dbReference>
<keyword evidence="4" id="KW-0904">Protein phosphatase</keyword>
<dbReference type="EC" id="3.1.3.48" evidence="2"/>
<evidence type="ECO:0000313" key="8">
    <source>
        <dbReference type="EMBL" id="CCG84943.1"/>
    </source>
</evidence>
<comment type="similarity">
    <text evidence="1">Belongs to the protein-tyrosine phosphatase family. Non-receptor class dual specificity subfamily.</text>
</comment>
<dbReference type="GO" id="GO:0004725">
    <property type="term" value="F:protein tyrosine phosphatase activity"/>
    <property type="evidence" value="ECO:0007669"/>
    <property type="project" value="UniProtKB-EC"/>
</dbReference>
<dbReference type="Pfam" id="PF00782">
    <property type="entry name" value="DSPc"/>
    <property type="match status" value="1"/>
</dbReference>
<comment type="caution">
    <text evidence="8">The sequence shown here is derived from an EMBL/GenBank/DDBJ whole genome shotgun (WGS) entry which is preliminary data.</text>
</comment>
<dbReference type="InterPro" id="IPR029021">
    <property type="entry name" value="Prot-tyrosine_phosphatase-like"/>
</dbReference>
<proteinExistence type="inferred from homology"/>
<dbReference type="InterPro" id="IPR016130">
    <property type="entry name" value="Tyr_Pase_AS"/>
</dbReference>
<dbReference type="STRING" id="1097556.R4XGX4"/>
<evidence type="ECO:0000259" key="7">
    <source>
        <dbReference type="PROSITE" id="PS50056"/>
    </source>
</evidence>
<dbReference type="PROSITE" id="PS00383">
    <property type="entry name" value="TYR_PHOSPHATASE_1"/>
    <property type="match status" value="1"/>
</dbReference>
<dbReference type="PROSITE" id="PS50054">
    <property type="entry name" value="TYR_PHOSPHATASE_DUAL"/>
    <property type="match status" value="1"/>
</dbReference>
<accession>R4XGX4</accession>
<dbReference type="OrthoDB" id="10252009at2759"/>
<name>R4XGX4_TAPDE</name>
<dbReference type="SMART" id="SM00195">
    <property type="entry name" value="DSPc"/>
    <property type="match status" value="1"/>
</dbReference>
<organism evidence="8 9">
    <name type="scientific">Taphrina deformans (strain PYCC 5710 / ATCC 11124 / CBS 356.35 / IMI 108563 / JCM 9778 / NBRC 8474)</name>
    <name type="common">Peach leaf curl fungus</name>
    <name type="synonym">Lalaria deformans</name>
    <dbReference type="NCBI Taxonomy" id="1097556"/>
    <lineage>
        <taxon>Eukaryota</taxon>
        <taxon>Fungi</taxon>
        <taxon>Dikarya</taxon>
        <taxon>Ascomycota</taxon>
        <taxon>Taphrinomycotina</taxon>
        <taxon>Taphrinomycetes</taxon>
        <taxon>Taphrinales</taxon>
        <taxon>Taphrinaceae</taxon>
        <taxon>Taphrina</taxon>
    </lineage>
</organism>
<feature type="domain" description="Tyrosine-protein phosphatase" evidence="6">
    <location>
        <begin position="49"/>
        <end position="192"/>
    </location>
</feature>
<dbReference type="Proteomes" id="UP000013776">
    <property type="component" value="Unassembled WGS sequence"/>
</dbReference>
<dbReference type="PANTHER" id="PTHR45848">
    <property type="entry name" value="DUAL SPECIFICITY PROTEIN PHOSPHATASE 12 FAMILY MEMBER"/>
    <property type="match status" value="1"/>
</dbReference>
<dbReference type="VEuPathDB" id="FungiDB:TAPDE_005506"/>
<evidence type="ECO:0000256" key="3">
    <source>
        <dbReference type="ARBA" id="ARBA00022801"/>
    </source>
</evidence>
<protein>
    <recommendedName>
        <fullName evidence="2">protein-tyrosine-phosphatase</fullName>
        <ecNumber evidence="2">3.1.3.48</ecNumber>
    </recommendedName>
</protein>
<keyword evidence="9" id="KW-1185">Reference proteome</keyword>
<dbReference type="eggNOG" id="KOG1716">
    <property type="taxonomic scope" value="Eukaryota"/>
</dbReference>
<dbReference type="GO" id="GO:0005634">
    <property type="term" value="C:nucleus"/>
    <property type="evidence" value="ECO:0007669"/>
    <property type="project" value="TreeGrafter"/>
</dbReference>
<dbReference type="InterPro" id="IPR000340">
    <property type="entry name" value="Dual-sp_phosphatase_cat-dom"/>
</dbReference>
<evidence type="ECO:0000313" key="9">
    <source>
        <dbReference type="Proteomes" id="UP000013776"/>
    </source>
</evidence>
<dbReference type="AlphaFoldDB" id="R4XGX4"/>
<dbReference type="Gene3D" id="3.90.190.10">
    <property type="entry name" value="Protein tyrosine phosphatase superfamily"/>
    <property type="match status" value="1"/>
</dbReference>
<dbReference type="GO" id="GO:0008138">
    <property type="term" value="F:protein tyrosine/serine/threonine phosphatase activity"/>
    <property type="evidence" value="ECO:0007669"/>
    <property type="project" value="TreeGrafter"/>
</dbReference>
<reference evidence="8 9" key="1">
    <citation type="journal article" date="2013" name="MBio">
        <title>Genome sequencing of the plant pathogen Taphrina deformans, the causal agent of peach leaf curl.</title>
        <authorList>
            <person name="Cisse O.H."/>
            <person name="Almeida J.M.G.C.F."/>
            <person name="Fonseca A."/>
            <person name="Kumar A.A."/>
            <person name="Salojaervi J."/>
            <person name="Overmyer K."/>
            <person name="Hauser P.M."/>
            <person name="Pagni M."/>
        </authorList>
    </citation>
    <scope>NUCLEOTIDE SEQUENCE [LARGE SCALE GENOMIC DNA]</scope>
    <source>
        <strain evidence="9">PYCC 5710 / ATCC 11124 / CBS 356.35 / IMI 108563 / JCM 9778 / NBRC 8474</strain>
    </source>
</reference>
<gene>
    <name evidence="8" type="ORF">TAPDE_005506</name>
</gene>
<evidence type="ECO:0000256" key="1">
    <source>
        <dbReference type="ARBA" id="ARBA00008601"/>
    </source>
</evidence>
<dbReference type="SUPFAM" id="SSF52799">
    <property type="entry name" value="(Phosphotyrosine protein) phosphatases II"/>
    <property type="match status" value="1"/>
</dbReference>
<evidence type="ECO:0000256" key="4">
    <source>
        <dbReference type="ARBA" id="ARBA00022912"/>
    </source>
</evidence>
<feature type="compositionally biased region" description="Basic and acidic residues" evidence="5">
    <location>
        <begin position="1"/>
        <end position="21"/>
    </location>
</feature>
<dbReference type="EMBL" id="CAHR02000352">
    <property type="protein sequence ID" value="CCG84943.1"/>
    <property type="molecule type" value="Genomic_DNA"/>
</dbReference>
<dbReference type="CDD" id="cd14498">
    <property type="entry name" value="DSP"/>
    <property type="match status" value="1"/>
</dbReference>
<dbReference type="InterPro" id="IPR020422">
    <property type="entry name" value="TYR_PHOSPHATASE_DUAL_dom"/>
</dbReference>
<sequence length="211" mass="24122">MVFHFPSEHHNGGGWAHESKGGSRTSLDRTQAQNALDFLAAHDISHTRKADQIQPGLYLGDLPAAKDILSIESKRISHVLSVCHVPDLTYPADLRIRHKHIDVDDARDEDLLDHFKDCWRFIRDCLDEGGRILVHCEQGISRSPTVVAAYLMRAERMHPVSALTYIKKFRPIIDPNPGFRAQLDVWGNCRGELAGQADYVEWKRKLEQRRR</sequence>
<keyword evidence="3" id="KW-0378">Hydrolase</keyword>
<feature type="domain" description="Tyrosine specific protein phosphatases" evidence="7">
    <location>
        <begin position="109"/>
        <end position="171"/>
    </location>
</feature>
<evidence type="ECO:0000256" key="5">
    <source>
        <dbReference type="SAM" id="MobiDB-lite"/>
    </source>
</evidence>
<evidence type="ECO:0000256" key="2">
    <source>
        <dbReference type="ARBA" id="ARBA00013064"/>
    </source>
</evidence>
<dbReference type="PROSITE" id="PS50056">
    <property type="entry name" value="TYR_PHOSPHATASE_2"/>
    <property type="match status" value="1"/>
</dbReference>